<evidence type="ECO:0000313" key="5">
    <source>
        <dbReference type="EMBL" id="QJQ31692.1"/>
    </source>
</evidence>
<feature type="active site" description="Proton donor/acceptor" evidence="2">
    <location>
        <position position="247"/>
    </location>
</feature>
<comment type="similarity">
    <text evidence="1">Belongs to the SMP-30/CGR1 family.</text>
</comment>
<proteinExistence type="inferred from homology"/>
<dbReference type="PANTHER" id="PTHR10907">
    <property type="entry name" value="REGUCALCIN"/>
    <property type="match status" value="1"/>
</dbReference>
<dbReference type="GO" id="GO:0004341">
    <property type="term" value="F:gluconolactonase activity"/>
    <property type="evidence" value="ECO:0007669"/>
    <property type="project" value="TreeGrafter"/>
</dbReference>
<dbReference type="InterPro" id="IPR011042">
    <property type="entry name" value="6-blade_b-propeller_TolB-like"/>
</dbReference>
<feature type="binding site" evidence="3">
    <location>
        <position position="182"/>
    </location>
    <ligand>
        <name>a divalent metal cation</name>
        <dbReference type="ChEBI" id="CHEBI:60240"/>
    </ligand>
</feature>
<name>A0A6M4ATP2_9SPHN</name>
<dbReference type="PANTHER" id="PTHR10907:SF47">
    <property type="entry name" value="REGUCALCIN"/>
    <property type="match status" value="1"/>
</dbReference>
<keyword evidence="3" id="KW-0862">Zinc</keyword>
<protein>
    <submittedName>
        <fullName evidence="5">SMP-30/gluconolactonase/LRE family protein</fullName>
    </submittedName>
</protein>
<gene>
    <name evidence="5" type="ORF">GV829_03910</name>
</gene>
<dbReference type="Gene3D" id="2.120.10.30">
    <property type="entry name" value="TolB, C-terminal domain"/>
    <property type="match status" value="2"/>
</dbReference>
<dbReference type="AlphaFoldDB" id="A0A6M4ATP2"/>
<evidence type="ECO:0000256" key="3">
    <source>
        <dbReference type="PIRSR" id="PIRSR605511-2"/>
    </source>
</evidence>
<keyword evidence="3" id="KW-0479">Metal-binding</keyword>
<dbReference type="GO" id="GO:0005509">
    <property type="term" value="F:calcium ion binding"/>
    <property type="evidence" value="ECO:0007669"/>
    <property type="project" value="TreeGrafter"/>
</dbReference>
<dbReference type="InterPro" id="IPR005511">
    <property type="entry name" value="SMP-30"/>
</dbReference>
<keyword evidence="6" id="KW-1185">Reference proteome</keyword>
<evidence type="ECO:0000256" key="1">
    <source>
        <dbReference type="ARBA" id="ARBA00008853"/>
    </source>
</evidence>
<feature type="binding site" evidence="3">
    <location>
        <position position="23"/>
    </location>
    <ligand>
        <name>a divalent metal cation</name>
        <dbReference type="ChEBI" id="CHEBI:60240"/>
    </ligand>
</feature>
<feature type="binding site" evidence="3">
    <location>
        <position position="247"/>
    </location>
    <ligand>
        <name>a divalent metal cation</name>
        <dbReference type="ChEBI" id="CHEBI:60240"/>
    </ligand>
</feature>
<dbReference type="SUPFAM" id="SSF63829">
    <property type="entry name" value="Calcium-dependent phosphotriesterase"/>
    <property type="match status" value="1"/>
</dbReference>
<dbReference type="KEGG" id="slan:GV829_03910"/>
<feature type="binding site" evidence="3">
    <location>
        <position position="107"/>
    </location>
    <ligand>
        <name>substrate</name>
    </ligand>
</feature>
<evidence type="ECO:0000313" key="6">
    <source>
        <dbReference type="Proteomes" id="UP000503018"/>
    </source>
</evidence>
<organism evidence="5 6">
    <name type="scientific">Sphingomonas lacunae</name>
    <dbReference type="NCBI Taxonomy" id="2698828"/>
    <lineage>
        <taxon>Bacteria</taxon>
        <taxon>Pseudomonadati</taxon>
        <taxon>Pseudomonadota</taxon>
        <taxon>Alphaproteobacteria</taxon>
        <taxon>Sphingomonadales</taxon>
        <taxon>Sphingomonadaceae</taxon>
        <taxon>Sphingomonas</taxon>
    </lineage>
</organism>
<feature type="domain" description="SMP-30/Gluconolactonase/LRE-like region" evidence="4">
    <location>
        <begin position="21"/>
        <end position="159"/>
    </location>
</feature>
<evidence type="ECO:0000259" key="4">
    <source>
        <dbReference type="Pfam" id="PF08450"/>
    </source>
</evidence>
<feature type="domain" description="SMP-30/Gluconolactonase/LRE-like region" evidence="4">
    <location>
        <begin position="204"/>
        <end position="306"/>
    </location>
</feature>
<dbReference type="RefSeq" id="WP_169944007.1">
    <property type="nucleotide sequence ID" value="NZ_CP053015.1"/>
</dbReference>
<accession>A0A6M4ATP2</accession>
<comment type="cofactor">
    <cofactor evidence="3">
        <name>Zn(2+)</name>
        <dbReference type="ChEBI" id="CHEBI:29105"/>
    </cofactor>
    <text evidence="3">Binds 1 divalent metal cation per subunit.</text>
</comment>
<dbReference type="Pfam" id="PF08450">
    <property type="entry name" value="SGL"/>
    <property type="match status" value="2"/>
</dbReference>
<sequence length="340" mass="36537">MINLAKLTETPTLLIDARCSLGEGPRWHRQERRLYWVDIDRKLLLRWDAASGAVEQRQFDAPVACFAFRRDGGLVLGMKDGCALIDGWDAPVVPFGPQVLAGKPRHRMNDGRTDPAGRFWVGSLNGAKDVEDATLYRLDANGTLTAIESGMTTCNGAAFFAGLSRSQANAADFTGLSRSQANAADFTGLSRSQANAAENINWRFCHSDTPSHAVRAYDVDPASGALSNRRILHQFERGVGPGLGRPDGGSFDAEGCYWVAMFDGWRVVRLSPKGEVLRIVELPVQRPTMIAFGGDDGRTAFVTSATTGLDEAALAAQPGAGGVFAFRVEAPGMDENAFGG</sequence>
<dbReference type="PRINTS" id="PR01790">
    <property type="entry name" value="SMP30FAMILY"/>
</dbReference>
<feature type="binding site" evidence="3">
    <location>
        <position position="109"/>
    </location>
    <ligand>
        <name>substrate</name>
    </ligand>
</feature>
<dbReference type="EMBL" id="CP053015">
    <property type="protein sequence ID" value="QJQ31692.1"/>
    <property type="molecule type" value="Genomic_DNA"/>
</dbReference>
<evidence type="ECO:0000256" key="2">
    <source>
        <dbReference type="PIRSR" id="PIRSR605511-1"/>
    </source>
</evidence>
<dbReference type="GO" id="GO:0019853">
    <property type="term" value="P:L-ascorbic acid biosynthetic process"/>
    <property type="evidence" value="ECO:0007669"/>
    <property type="project" value="TreeGrafter"/>
</dbReference>
<reference evidence="5 6" key="1">
    <citation type="submission" date="2020-01" db="EMBL/GenBank/DDBJ databases">
        <title>Sphingomonas sp. strain CSW-10.</title>
        <authorList>
            <person name="Chen W.-M."/>
        </authorList>
    </citation>
    <scope>NUCLEOTIDE SEQUENCE [LARGE SCALE GENOMIC DNA]</scope>
    <source>
        <strain evidence="5 6">CSW-10</strain>
    </source>
</reference>
<dbReference type="InterPro" id="IPR013658">
    <property type="entry name" value="SGL"/>
</dbReference>
<dbReference type="Proteomes" id="UP000503018">
    <property type="component" value="Chromosome"/>
</dbReference>